<name>A0ABN0U402_9ACTN</name>
<feature type="transmembrane region" description="Helical" evidence="1">
    <location>
        <begin position="118"/>
        <end position="138"/>
    </location>
</feature>
<feature type="transmembrane region" description="Helical" evidence="1">
    <location>
        <begin position="150"/>
        <end position="167"/>
    </location>
</feature>
<keyword evidence="3" id="KW-1185">Reference proteome</keyword>
<feature type="transmembrane region" description="Helical" evidence="1">
    <location>
        <begin position="84"/>
        <end position="106"/>
    </location>
</feature>
<proteinExistence type="predicted"/>
<dbReference type="EMBL" id="BAAAGX010000009">
    <property type="protein sequence ID" value="GAA0237934.1"/>
    <property type="molecule type" value="Genomic_DNA"/>
</dbReference>
<gene>
    <name evidence="2" type="ORF">GCM10009539_24000</name>
</gene>
<protein>
    <submittedName>
        <fullName evidence="2">ABC transporter</fullName>
    </submittedName>
</protein>
<keyword evidence="1" id="KW-1133">Transmembrane helix</keyword>
<reference evidence="2 3" key="1">
    <citation type="journal article" date="2019" name="Int. J. Syst. Evol. Microbiol.">
        <title>The Global Catalogue of Microorganisms (GCM) 10K type strain sequencing project: providing services to taxonomists for standard genome sequencing and annotation.</title>
        <authorList>
            <consortium name="The Broad Institute Genomics Platform"/>
            <consortium name="The Broad Institute Genome Sequencing Center for Infectious Disease"/>
            <person name="Wu L."/>
            <person name="Ma J."/>
        </authorList>
    </citation>
    <scope>NUCLEOTIDE SEQUENCE [LARGE SCALE GENOMIC DNA]</scope>
    <source>
        <strain evidence="2 3">JCM 10425</strain>
    </source>
</reference>
<evidence type="ECO:0000313" key="2">
    <source>
        <dbReference type="EMBL" id="GAA0237934.1"/>
    </source>
</evidence>
<feature type="transmembrane region" description="Helical" evidence="1">
    <location>
        <begin position="187"/>
        <end position="205"/>
    </location>
</feature>
<evidence type="ECO:0000313" key="3">
    <source>
        <dbReference type="Proteomes" id="UP001500967"/>
    </source>
</evidence>
<accession>A0ABN0U402</accession>
<keyword evidence="1" id="KW-0812">Transmembrane</keyword>
<dbReference type="Proteomes" id="UP001500967">
    <property type="component" value="Unassembled WGS sequence"/>
</dbReference>
<feature type="transmembrane region" description="Helical" evidence="1">
    <location>
        <begin position="46"/>
        <end position="63"/>
    </location>
</feature>
<sequence length="207" mass="21044">MLIALVPPIVRAARTGPFLLACAAGWVLLAIPAALTTTIDPNSLTLQLRLASVCAAVGAVFLLDDPAKPTTLVVPARKWMATALRIALGFLLAALWWAVAVTIVLVGAEDGVGGDLRLAGTAVESATILAVALLLGVVGHRLAERGVGSTAAAPTLLVLVGGLSLLPRDAALFVGVGDPAWADVHDRWAVLLLTACAGLMVGAGTQR</sequence>
<comment type="caution">
    <text evidence="2">The sequence shown here is derived from an EMBL/GenBank/DDBJ whole genome shotgun (WGS) entry which is preliminary data.</text>
</comment>
<keyword evidence="1" id="KW-0472">Membrane</keyword>
<organism evidence="2 3">
    <name type="scientific">Cryptosporangium japonicum</name>
    <dbReference type="NCBI Taxonomy" id="80872"/>
    <lineage>
        <taxon>Bacteria</taxon>
        <taxon>Bacillati</taxon>
        <taxon>Actinomycetota</taxon>
        <taxon>Actinomycetes</taxon>
        <taxon>Cryptosporangiales</taxon>
        <taxon>Cryptosporangiaceae</taxon>
        <taxon>Cryptosporangium</taxon>
    </lineage>
</organism>
<evidence type="ECO:0000256" key="1">
    <source>
        <dbReference type="SAM" id="Phobius"/>
    </source>
</evidence>
<dbReference type="RefSeq" id="WP_344648846.1">
    <property type="nucleotide sequence ID" value="NZ_BAAAGX010000009.1"/>
</dbReference>